<sequence>MLPHRPWHSRHDIVDLGSVGSTVELDRFTSSTYSSTAVVHRSGSGDRLRSVTERPQLSLVSLPIPLLNTRNVRSMSAVPTKRTLSVEEDNSASAMDASHLGMGLGSASGSRKTNRLFAALRRSNSFSHKRSGKNSSGLGMFSTPEESSASVSPEGSRTASPARTTQPPSIAQIAMGLHTSRTPHLGPSHGFLIASEPGAQRTVSAVYLHPHSNHGHPHTRGRASMSPPSSRPQSASSSTQVATPLRSSLKKDIQKAGSKVTGAGAGADASRSTSPSASASSVPSTPRSTLSRISLAVTKGTGGGRSRLDKFLGRGLGRGVKSSVGSLASLNSNSSEYELGTPRKAVRFVATVENPDTRVMTTTTGGNNRLHPPRT</sequence>
<evidence type="ECO:0000256" key="1">
    <source>
        <dbReference type="SAM" id="MobiDB-lite"/>
    </source>
</evidence>
<comment type="caution">
    <text evidence="2">The sequence shown here is derived from an EMBL/GenBank/DDBJ whole genome shotgun (WGS) entry which is preliminary data.</text>
</comment>
<feature type="compositionally biased region" description="Polar residues" evidence="1">
    <location>
        <begin position="144"/>
        <end position="167"/>
    </location>
</feature>
<evidence type="ECO:0000313" key="2">
    <source>
        <dbReference type="EMBL" id="OCB90588.1"/>
    </source>
</evidence>
<name>A0A9Q5NAS4_SANBA</name>
<feature type="region of interest" description="Disordered" evidence="1">
    <location>
        <begin position="209"/>
        <end position="292"/>
    </location>
</feature>
<dbReference type="AlphaFoldDB" id="A0A9Q5NAS4"/>
<feature type="region of interest" description="Disordered" evidence="1">
    <location>
        <begin position="124"/>
        <end position="167"/>
    </location>
</feature>
<proteinExistence type="predicted"/>
<dbReference type="EMBL" id="LNZH02000125">
    <property type="protein sequence ID" value="OCB90588.1"/>
    <property type="molecule type" value="Genomic_DNA"/>
</dbReference>
<dbReference type="Proteomes" id="UP000757232">
    <property type="component" value="Unassembled WGS sequence"/>
</dbReference>
<feature type="compositionally biased region" description="Low complexity" evidence="1">
    <location>
        <begin position="269"/>
        <end position="289"/>
    </location>
</feature>
<protein>
    <submittedName>
        <fullName evidence="2">Uncharacterized protein</fullName>
    </submittedName>
</protein>
<organism evidence="2 3">
    <name type="scientific">Sanghuangporus baumii</name>
    <name type="common">Phellinus baumii</name>
    <dbReference type="NCBI Taxonomy" id="108892"/>
    <lineage>
        <taxon>Eukaryota</taxon>
        <taxon>Fungi</taxon>
        <taxon>Dikarya</taxon>
        <taxon>Basidiomycota</taxon>
        <taxon>Agaricomycotina</taxon>
        <taxon>Agaricomycetes</taxon>
        <taxon>Hymenochaetales</taxon>
        <taxon>Hymenochaetaceae</taxon>
        <taxon>Sanghuangporus</taxon>
    </lineage>
</organism>
<gene>
    <name evidence="2" type="ORF">A7U60_g2205</name>
</gene>
<dbReference type="OrthoDB" id="3265692at2759"/>
<accession>A0A9Q5NAS4</accession>
<evidence type="ECO:0000313" key="3">
    <source>
        <dbReference type="Proteomes" id="UP000757232"/>
    </source>
</evidence>
<feature type="compositionally biased region" description="Basic residues" evidence="1">
    <location>
        <begin position="211"/>
        <end position="221"/>
    </location>
</feature>
<reference evidence="2" key="1">
    <citation type="submission" date="2016-06" db="EMBL/GenBank/DDBJ databases">
        <title>Draft Genome sequence of the fungus Inonotus baumii.</title>
        <authorList>
            <person name="Zhu H."/>
            <person name="Lin W."/>
        </authorList>
    </citation>
    <scope>NUCLEOTIDE SEQUENCE</scope>
    <source>
        <strain evidence="2">821</strain>
    </source>
</reference>
<feature type="compositionally biased region" description="Low complexity" evidence="1">
    <location>
        <begin position="224"/>
        <end position="238"/>
    </location>
</feature>
<keyword evidence="3" id="KW-1185">Reference proteome</keyword>